<dbReference type="SUPFAM" id="SSF50370">
    <property type="entry name" value="Ricin B-like lectins"/>
    <property type="match status" value="2"/>
</dbReference>
<dbReference type="SMART" id="SM00458">
    <property type="entry name" value="RICIN"/>
    <property type="match status" value="2"/>
</dbReference>
<evidence type="ECO:0000256" key="1">
    <source>
        <dbReference type="SAM" id="SignalP"/>
    </source>
</evidence>
<feature type="signal peptide" evidence="1">
    <location>
        <begin position="1"/>
        <end position="18"/>
    </location>
</feature>
<gene>
    <name evidence="3" type="ORF">MKK02DRAFT_40683</name>
</gene>
<reference evidence="3" key="1">
    <citation type="journal article" date="2022" name="G3 (Bethesda)">
        <title>High quality genome of the basidiomycete yeast Dioszegia hungarica PDD-24b-2 isolated from cloud water.</title>
        <authorList>
            <person name="Jarrige D."/>
            <person name="Haridas S."/>
            <person name="Bleykasten-Grosshans C."/>
            <person name="Joly M."/>
            <person name="Nadalig T."/>
            <person name="Sancelme M."/>
            <person name="Vuilleumier S."/>
            <person name="Grigoriev I.V."/>
            <person name="Amato P."/>
            <person name="Bringel F."/>
        </authorList>
    </citation>
    <scope>NUCLEOTIDE SEQUENCE</scope>
    <source>
        <strain evidence="3">PDD-24b-2</strain>
    </source>
</reference>
<keyword evidence="4" id="KW-1185">Reference proteome</keyword>
<evidence type="ECO:0000313" key="3">
    <source>
        <dbReference type="EMBL" id="KAI9632379.1"/>
    </source>
</evidence>
<organism evidence="3 4">
    <name type="scientific">Dioszegia hungarica</name>
    <dbReference type="NCBI Taxonomy" id="4972"/>
    <lineage>
        <taxon>Eukaryota</taxon>
        <taxon>Fungi</taxon>
        <taxon>Dikarya</taxon>
        <taxon>Basidiomycota</taxon>
        <taxon>Agaricomycotina</taxon>
        <taxon>Tremellomycetes</taxon>
        <taxon>Tremellales</taxon>
        <taxon>Bulleribasidiaceae</taxon>
        <taxon>Dioszegia</taxon>
    </lineage>
</organism>
<feature type="domain" description="Ricin B lectin" evidence="2">
    <location>
        <begin position="32"/>
        <end position="157"/>
    </location>
</feature>
<protein>
    <recommendedName>
        <fullName evidence="2">Ricin B lectin domain-containing protein</fullName>
    </recommendedName>
</protein>
<feature type="chain" id="PRO_5041422631" description="Ricin B lectin domain-containing protein" evidence="1">
    <location>
        <begin position="19"/>
        <end position="333"/>
    </location>
</feature>
<feature type="domain" description="Ricin B lectin" evidence="2">
    <location>
        <begin position="187"/>
        <end position="331"/>
    </location>
</feature>
<dbReference type="Gene3D" id="2.80.10.50">
    <property type="match status" value="2"/>
</dbReference>
<accession>A0AA38H4H3</accession>
<sequence>MLFPTLLPLLALLPITLSAPAPAPAPSLEKRYTSVLIYSSRRPSLCLSTDFIRGPRPGIGVTLVDCSTAILWDISPGAGVVRVTGNDLVLDASYNPGNGGLLTVEQQQQGKMSQNWYLTDDARIAITGGNQCLDDSGSGLQTWQCTTGNTNQIFYTRAPTSTSSPGSNNPTLPPDIPYSTIYTDPDTRDRLHALGRSDLCVSVLGGQARAGAAVGVTYCVPNSDSRVSLQLFDLYSTYSRSGGRIYLASDRNYCLSTPDGNGGGTTLQRCDQARDWTYNAQNQRWFVSGTTTCLDVRAESRAGNESPLSSFRILQSWLCYDNSPNQSFYVLPN</sequence>
<keyword evidence="1" id="KW-0732">Signal</keyword>
<dbReference type="AlphaFoldDB" id="A0AA38H4H3"/>
<dbReference type="InterPro" id="IPR000772">
    <property type="entry name" value="Ricin_B_lectin"/>
</dbReference>
<evidence type="ECO:0000313" key="4">
    <source>
        <dbReference type="Proteomes" id="UP001164286"/>
    </source>
</evidence>
<name>A0AA38H4H3_9TREE</name>
<dbReference type="RefSeq" id="XP_052942156.1">
    <property type="nucleotide sequence ID" value="XM_053091217.1"/>
</dbReference>
<evidence type="ECO:0000259" key="2">
    <source>
        <dbReference type="SMART" id="SM00458"/>
    </source>
</evidence>
<comment type="caution">
    <text evidence="3">The sequence shown here is derived from an EMBL/GenBank/DDBJ whole genome shotgun (WGS) entry which is preliminary data.</text>
</comment>
<proteinExistence type="predicted"/>
<dbReference type="GeneID" id="77730422"/>
<dbReference type="PROSITE" id="PS50231">
    <property type="entry name" value="RICIN_B_LECTIN"/>
    <property type="match status" value="2"/>
</dbReference>
<dbReference type="Proteomes" id="UP001164286">
    <property type="component" value="Unassembled WGS sequence"/>
</dbReference>
<dbReference type="Pfam" id="PF00652">
    <property type="entry name" value="Ricin_B_lectin"/>
    <property type="match status" value="2"/>
</dbReference>
<dbReference type="EMBL" id="JAKWFO010000014">
    <property type="protein sequence ID" value="KAI9632379.1"/>
    <property type="molecule type" value="Genomic_DNA"/>
</dbReference>
<dbReference type="InterPro" id="IPR035992">
    <property type="entry name" value="Ricin_B-like_lectins"/>
</dbReference>